<dbReference type="EMBL" id="JAQQAF010000001">
    <property type="protein sequence ID" value="KAJ8510900.1"/>
    <property type="molecule type" value="Genomic_DNA"/>
</dbReference>
<dbReference type="Gene3D" id="1.10.8.430">
    <property type="entry name" value="Helical domain of apoptotic protease-activating factors"/>
    <property type="match status" value="1"/>
</dbReference>
<keyword evidence="6" id="KW-0175">Coiled coil</keyword>
<feature type="domain" description="R13L1/DRL21-like LRR repeat region" evidence="11">
    <location>
        <begin position="854"/>
        <end position="982"/>
    </location>
</feature>
<dbReference type="GO" id="GO:0043531">
    <property type="term" value="F:ADP binding"/>
    <property type="evidence" value="ECO:0007669"/>
    <property type="project" value="InterPro"/>
</dbReference>
<keyword evidence="2" id="KW-0433">Leucine-rich repeat</keyword>
<feature type="coiled-coil region" evidence="6">
    <location>
        <begin position="162"/>
        <end position="189"/>
    </location>
</feature>
<dbReference type="InterPro" id="IPR041118">
    <property type="entry name" value="Rx_N"/>
</dbReference>
<protein>
    <recommendedName>
        <fullName evidence="14">NB-ARC domain-containing protein</fullName>
    </recommendedName>
</protein>
<keyword evidence="13" id="KW-1185">Reference proteome</keyword>
<comment type="similarity">
    <text evidence="1">Belongs to the disease resistance NB-LRR family.</text>
</comment>
<feature type="domain" description="NB-ARC" evidence="8">
    <location>
        <begin position="339"/>
        <end position="507"/>
    </location>
</feature>
<dbReference type="SUPFAM" id="SSF52540">
    <property type="entry name" value="P-loop containing nucleoside triphosphate hydrolases"/>
    <property type="match status" value="1"/>
</dbReference>
<feature type="region of interest" description="Disordered" evidence="7">
    <location>
        <begin position="1173"/>
        <end position="1251"/>
    </location>
</feature>
<evidence type="ECO:0000256" key="5">
    <source>
        <dbReference type="ARBA" id="ARBA00022821"/>
    </source>
</evidence>
<comment type="caution">
    <text evidence="12">The sequence shown here is derived from an EMBL/GenBank/DDBJ whole genome shotgun (WGS) entry which is preliminary data.</text>
</comment>
<dbReference type="Gene3D" id="3.40.50.300">
    <property type="entry name" value="P-loop containing nucleotide triphosphate hydrolases"/>
    <property type="match status" value="1"/>
</dbReference>
<dbReference type="PRINTS" id="PR00364">
    <property type="entry name" value="DISEASERSIST"/>
</dbReference>
<dbReference type="GO" id="GO:0042742">
    <property type="term" value="P:defense response to bacterium"/>
    <property type="evidence" value="ECO:0007669"/>
    <property type="project" value="UniProtKB-ARBA"/>
</dbReference>
<gene>
    <name evidence="12" type="ORF">OPV22_001334</name>
</gene>
<evidence type="ECO:0000256" key="7">
    <source>
        <dbReference type="SAM" id="MobiDB-lite"/>
    </source>
</evidence>
<dbReference type="InterPro" id="IPR058922">
    <property type="entry name" value="WHD_DRP"/>
</dbReference>
<dbReference type="GO" id="GO:0009626">
    <property type="term" value="P:plant-type hypersensitive response"/>
    <property type="evidence" value="ECO:0007669"/>
    <property type="project" value="UniProtKB-ARBA"/>
</dbReference>
<dbReference type="InterPro" id="IPR042197">
    <property type="entry name" value="Apaf_helical"/>
</dbReference>
<dbReference type="GO" id="GO:0002758">
    <property type="term" value="P:innate immune response-activating signaling pathway"/>
    <property type="evidence" value="ECO:0007669"/>
    <property type="project" value="UniProtKB-ARBA"/>
</dbReference>
<dbReference type="InterPro" id="IPR032675">
    <property type="entry name" value="LRR_dom_sf"/>
</dbReference>
<feature type="region of interest" description="Disordered" evidence="7">
    <location>
        <begin position="116"/>
        <end position="140"/>
    </location>
</feature>
<feature type="compositionally biased region" description="Polar residues" evidence="7">
    <location>
        <begin position="1230"/>
        <end position="1242"/>
    </location>
</feature>
<feature type="compositionally biased region" description="Basic and acidic residues" evidence="7">
    <location>
        <begin position="1180"/>
        <end position="1192"/>
    </location>
</feature>
<evidence type="ECO:0000313" key="12">
    <source>
        <dbReference type="EMBL" id="KAJ8510900.1"/>
    </source>
</evidence>
<dbReference type="InterPro" id="IPR036388">
    <property type="entry name" value="WH-like_DNA-bd_sf"/>
</dbReference>
<dbReference type="InterPro" id="IPR044974">
    <property type="entry name" value="Disease_R_plants"/>
</dbReference>
<evidence type="ECO:0000256" key="6">
    <source>
        <dbReference type="SAM" id="Coils"/>
    </source>
</evidence>
<dbReference type="PANTHER" id="PTHR23155">
    <property type="entry name" value="DISEASE RESISTANCE PROTEIN RP"/>
    <property type="match status" value="1"/>
</dbReference>
<dbReference type="FunFam" id="1.10.10.10:FF:000322">
    <property type="entry name" value="Probable disease resistance protein At1g63360"/>
    <property type="match status" value="1"/>
</dbReference>
<evidence type="ECO:0000256" key="2">
    <source>
        <dbReference type="ARBA" id="ARBA00022614"/>
    </source>
</evidence>
<dbReference type="SUPFAM" id="SSF52058">
    <property type="entry name" value="L domain-like"/>
    <property type="match status" value="1"/>
</dbReference>
<dbReference type="InterPro" id="IPR056789">
    <property type="entry name" value="LRR_R13L1-DRL21"/>
</dbReference>
<dbReference type="Proteomes" id="UP001222027">
    <property type="component" value="Unassembled WGS sequence"/>
</dbReference>
<dbReference type="Pfam" id="PF23559">
    <property type="entry name" value="WHD_DRP"/>
    <property type="match status" value="1"/>
</dbReference>
<reference evidence="12 13" key="1">
    <citation type="submission" date="2022-12" db="EMBL/GenBank/DDBJ databases">
        <title>Chromosome-scale assembly of the Ensete ventricosum genome.</title>
        <authorList>
            <person name="Dussert Y."/>
            <person name="Stocks J."/>
            <person name="Wendawek A."/>
            <person name="Woldeyes F."/>
            <person name="Nichols R.A."/>
            <person name="Borrell J.S."/>
        </authorList>
    </citation>
    <scope>NUCLEOTIDE SEQUENCE [LARGE SCALE GENOMIC DNA]</scope>
    <source>
        <strain evidence="13">cv. Maze</strain>
        <tissue evidence="12">Seeds</tissue>
    </source>
</reference>
<feature type="domain" description="Disease resistance protein winged helix" evidence="10">
    <location>
        <begin position="596"/>
        <end position="664"/>
    </location>
</feature>
<dbReference type="InterPro" id="IPR002182">
    <property type="entry name" value="NB-ARC"/>
</dbReference>
<dbReference type="Gene3D" id="3.80.10.10">
    <property type="entry name" value="Ribonuclease Inhibitor"/>
    <property type="match status" value="1"/>
</dbReference>
<evidence type="ECO:0008006" key="14">
    <source>
        <dbReference type="Google" id="ProtNLM"/>
    </source>
</evidence>
<feature type="domain" description="Disease resistance N-terminal" evidence="9">
    <location>
        <begin position="158"/>
        <end position="231"/>
    </location>
</feature>
<accession>A0AAV8RR46</accession>
<keyword evidence="3" id="KW-0677">Repeat</keyword>
<keyword evidence="4" id="KW-0547">Nucleotide-binding</keyword>
<evidence type="ECO:0000259" key="10">
    <source>
        <dbReference type="Pfam" id="PF23559"/>
    </source>
</evidence>
<dbReference type="AlphaFoldDB" id="A0AAV8RR46"/>
<feature type="compositionally biased region" description="Polar residues" evidence="7">
    <location>
        <begin position="1196"/>
        <end position="1205"/>
    </location>
</feature>
<keyword evidence="5" id="KW-0611">Plant defense</keyword>
<evidence type="ECO:0000256" key="1">
    <source>
        <dbReference type="ARBA" id="ARBA00008894"/>
    </source>
</evidence>
<name>A0AAV8RR46_ENSVE</name>
<dbReference type="PANTHER" id="PTHR23155:SF1241">
    <property type="entry name" value="DISEASE RESISTANCE RPP13-LIKE PROTEIN 1-RELATED"/>
    <property type="match status" value="1"/>
</dbReference>
<dbReference type="Pfam" id="PF18052">
    <property type="entry name" value="Rx_N"/>
    <property type="match status" value="1"/>
</dbReference>
<sequence>MLDWNLKPRYEVCRVWIQFNYNHWLAVLFYLSLDREHWLWLTINITVSFETGVLGGFRDGGFVFWEQMKSSYMKNLNMSFINADVEAICVVAGIKNANSLHNYEYCLHYQKGAPSAASRWRGRPTSLSRRKQKGDTNPRPTGTFISKVADLGILYVKNQYEYRDVKGKLKQLEKNLRKIQAALFEVDKRRITNPGLEEWLWDLKDSVYAAEDAIDGFEYNLLEDIAKGKNQLFFEEKSKHRAKIKNKFIDTLKLLTFCKEDLNQLDCAIKKFTELVDELGKLLKVVELNVATNKKDDAEIPNWRRTISPVKPRPLRGRDDEVAKLKMLLETGNNSNPGSNNFSLVSIVGPGGIGKTELARLVYNDESLQFDIKAWVCVCNNFDVRRLSLEIIESAAIHRHVGVHSINNLDEILKLTDLHSISNLDEIQKILSECLKGRRVLVVLDDVWEESVANWENLCTAFRSGHKGSRIIVTTQLESVAKMMGTKDIVNLDGLDDKINWELLKECSLGDQNHAEHRRLERIGWEISQKLGGSPLAAVTVGRVLKYDLKEDHWRRILHKRICEIEEKEGDIMSVLRLSYEQLPAHLKQCYISCSLFPKNHSFERDDLLQIWMALGFVHANDKHDRMEDICQDLINELSSRSFFMNEKRKEDKFVIHAVLHELADCISDGEYFRLDGEYEGNQPIRIPDKARHIYVTADNLVMFSKILCKKENVRSLVVAGDLSNGIPKSDFVDSLKEVLDSFKCLRLLILSVLGSGLPKAIGGLKHIRYLEIPGDVITEWPESFCKLYHLQWVNLKMCSKNLSLPEKMNRLIRLRRVIPSPEAISTIAGVGKLTSLQELKKYHVQLKEGFEVGQLCAMNQLQGKLCINNLQHVESMEKAEQAMLHTKEHLSKLKLHWDYKGEEIIQHHKWEGAEKVIEGLKPHSNLRKLSISGYKGCKSPTWIKNKFLSNLEHLKLCNCSSWKALPPFGELPLLKILHIRSLSSIDKIDTMFFGIDWDKICVNPQREKKVNNVSFPSLEELLFDDLEKWNAWDGLENGFELFPCLRKLLIWNCNNLRGPLPLPSFLRELTIVLYPPSSIFPKDMPPTSMFKIYTDNIHLIRDCLEERNPVLLCTLEIHGIFVLRALIEKDWFFRLNSLKQLVLVNCGTYNPPELQNISFPIIRHSSDARKINRTQAEASSKESRTRQRDEDPGWNTHSLSTNEAVYTPTPEKIDIKRSKMAYGAKQDDASNQMLKTGQGSMQEIHMSNGR</sequence>
<dbReference type="InterPro" id="IPR027417">
    <property type="entry name" value="P-loop_NTPase"/>
</dbReference>
<dbReference type="Gene3D" id="1.20.5.4130">
    <property type="match status" value="1"/>
</dbReference>
<dbReference type="Pfam" id="PF00931">
    <property type="entry name" value="NB-ARC"/>
    <property type="match status" value="1"/>
</dbReference>
<proteinExistence type="inferred from homology"/>
<evidence type="ECO:0000259" key="11">
    <source>
        <dbReference type="Pfam" id="PF25019"/>
    </source>
</evidence>
<dbReference type="Pfam" id="PF25019">
    <property type="entry name" value="LRR_R13L1-DRL21"/>
    <property type="match status" value="1"/>
</dbReference>
<evidence type="ECO:0000256" key="4">
    <source>
        <dbReference type="ARBA" id="ARBA00022741"/>
    </source>
</evidence>
<evidence type="ECO:0000259" key="9">
    <source>
        <dbReference type="Pfam" id="PF18052"/>
    </source>
</evidence>
<dbReference type="Gene3D" id="1.10.10.10">
    <property type="entry name" value="Winged helix-like DNA-binding domain superfamily/Winged helix DNA-binding domain"/>
    <property type="match status" value="1"/>
</dbReference>
<evidence type="ECO:0000256" key="3">
    <source>
        <dbReference type="ARBA" id="ARBA00022737"/>
    </source>
</evidence>
<evidence type="ECO:0000259" key="8">
    <source>
        <dbReference type="Pfam" id="PF00931"/>
    </source>
</evidence>
<evidence type="ECO:0000313" key="13">
    <source>
        <dbReference type="Proteomes" id="UP001222027"/>
    </source>
</evidence>
<organism evidence="12 13">
    <name type="scientific">Ensete ventricosum</name>
    <name type="common">Abyssinian banana</name>
    <name type="synonym">Musa ensete</name>
    <dbReference type="NCBI Taxonomy" id="4639"/>
    <lineage>
        <taxon>Eukaryota</taxon>
        <taxon>Viridiplantae</taxon>
        <taxon>Streptophyta</taxon>
        <taxon>Embryophyta</taxon>
        <taxon>Tracheophyta</taxon>
        <taxon>Spermatophyta</taxon>
        <taxon>Magnoliopsida</taxon>
        <taxon>Liliopsida</taxon>
        <taxon>Zingiberales</taxon>
        <taxon>Musaceae</taxon>
        <taxon>Ensete</taxon>
    </lineage>
</organism>